<protein>
    <submittedName>
        <fullName evidence="1">Uncharacterized protein</fullName>
    </submittedName>
</protein>
<sequence length="27" mass="3021">MAGRPVTGHLTLGRELVNDAEWDVLDR</sequence>
<comment type="caution">
    <text evidence="1">The sequence shown here is derived from an EMBL/GenBank/DDBJ whole genome shotgun (WGS) entry which is preliminary data.</text>
</comment>
<dbReference type="AlphaFoldDB" id="R4Z341"/>
<proteinExistence type="predicted"/>
<dbReference type="HOGENOM" id="CLU_3414615_0_0_11"/>
<evidence type="ECO:0000313" key="2">
    <source>
        <dbReference type="Proteomes" id="UP000018291"/>
    </source>
</evidence>
<evidence type="ECO:0000313" key="1">
    <source>
        <dbReference type="EMBL" id="CCM63012.1"/>
    </source>
</evidence>
<keyword evidence="2" id="KW-1185">Reference proteome</keyword>
<dbReference type="EMBL" id="CANL01000007">
    <property type="protein sequence ID" value="CCM63012.1"/>
    <property type="molecule type" value="Genomic_DNA"/>
</dbReference>
<accession>R4Z341</accession>
<dbReference type="Proteomes" id="UP000018291">
    <property type="component" value="Unassembled WGS sequence"/>
</dbReference>
<gene>
    <name evidence="1" type="ORF">BN381_150125</name>
</gene>
<reference evidence="1 2" key="1">
    <citation type="journal article" date="2013" name="ISME J.">
        <title>Metabolic model for the filamentous 'Candidatus Microthrix parvicella' based on genomic and metagenomic analyses.</title>
        <authorList>
            <person name="Jon McIlroy S."/>
            <person name="Kristiansen R."/>
            <person name="Albertsen M."/>
            <person name="Michael Karst S."/>
            <person name="Rossetti S."/>
            <person name="Lund Nielsen J."/>
            <person name="Tandoi V."/>
            <person name="James Seviour R."/>
            <person name="Nielsen P.H."/>
        </authorList>
    </citation>
    <scope>NUCLEOTIDE SEQUENCE [LARGE SCALE GENOMIC DNA]</scope>
    <source>
        <strain evidence="1 2">RN1</strain>
    </source>
</reference>
<name>R4Z341_9ACTN</name>
<organism evidence="1 2">
    <name type="scientific">Candidatus Neomicrothrix parvicella RN1</name>
    <dbReference type="NCBI Taxonomy" id="1229780"/>
    <lineage>
        <taxon>Bacteria</taxon>
        <taxon>Bacillati</taxon>
        <taxon>Actinomycetota</taxon>
        <taxon>Acidimicrobiia</taxon>
        <taxon>Acidimicrobiales</taxon>
        <taxon>Microthrixaceae</taxon>
        <taxon>Candidatus Neomicrothrix</taxon>
    </lineage>
</organism>